<feature type="transmembrane region" description="Helical" evidence="6">
    <location>
        <begin position="554"/>
        <end position="576"/>
    </location>
</feature>
<dbReference type="EMBL" id="JAIWYE010000037">
    <property type="protein sequence ID" value="MCA4706017.1"/>
    <property type="molecule type" value="Genomic_DNA"/>
</dbReference>
<evidence type="ECO:0000313" key="10">
    <source>
        <dbReference type="EMBL" id="OUQ67953.1"/>
    </source>
</evidence>
<dbReference type="GO" id="GO:0017004">
    <property type="term" value="P:cytochrome complex assembly"/>
    <property type="evidence" value="ECO:0007669"/>
    <property type="project" value="UniProtKB-KW"/>
</dbReference>
<feature type="transmembrane region" description="Helical" evidence="6">
    <location>
        <begin position="12"/>
        <end position="30"/>
    </location>
</feature>
<dbReference type="PANTHER" id="PTHR30071">
    <property type="entry name" value="HEME EXPORTER PROTEIN C"/>
    <property type="match status" value="1"/>
</dbReference>
<proteinExistence type="predicted"/>
<evidence type="ECO:0000259" key="8">
    <source>
        <dbReference type="Pfam" id="PF05140"/>
    </source>
</evidence>
<feature type="transmembrane region" description="Helical" evidence="6">
    <location>
        <begin position="610"/>
        <end position="630"/>
    </location>
</feature>
<evidence type="ECO:0000256" key="4">
    <source>
        <dbReference type="ARBA" id="ARBA00022989"/>
    </source>
</evidence>
<dbReference type="AlphaFoldDB" id="A0A1Y4VEZ1"/>
<feature type="domain" description="ResB-like" evidence="8">
    <location>
        <begin position="76"/>
        <end position="190"/>
    </location>
</feature>
<feature type="transmembrane region" description="Helical" evidence="6">
    <location>
        <begin position="734"/>
        <end position="753"/>
    </location>
</feature>
<dbReference type="Proteomes" id="UP000196036">
    <property type="component" value="Unassembled WGS sequence"/>
</dbReference>
<reference evidence="10" key="2">
    <citation type="journal article" date="2018" name="BMC Genomics">
        <title>Whole genome sequencing and function prediction of 133 gut anaerobes isolated from chicken caecum in pure cultures.</title>
        <authorList>
            <person name="Medvecky M."/>
            <person name="Cejkova D."/>
            <person name="Polansky O."/>
            <person name="Karasova D."/>
            <person name="Kubasova T."/>
            <person name="Cizek A."/>
            <person name="Rychlik I."/>
        </authorList>
    </citation>
    <scope>NUCLEOTIDE SEQUENCE</scope>
    <source>
        <strain evidence="10">An109</strain>
    </source>
</reference>
<evidence type="ECO:0000256" key="6">
    <source>
        <dbReference type="SAM" id="Phobius"/>
    </source>
</evidence>
<feature type="transmembrane region" description="Helical" evidence="6">
    <location>
        <begin position="244"/>
        <end position="262"/>
    </location>
</feature>
<protein>
    <submittedName>
        <fullName evidence="9 10">Cytochrome C biogenesis protein</fullName>
    </submittedName>
</protein>
<keyword evidence="5 6" id="KW-0472">Membrane</keyword>
<feature type="transmembrane region" description="Helical" evidence="6">
    <location>
        <begin position="698"/>
        <end position="722"/>
    </location>
</feature>
<evidence type="ECO:0000313" key="9">
    <source>
        <dbReference type="EMBL" id="MCA4706017.1"/>
    </source>
</evidence>
<comment type="subcellular location">
    <subcellularLocation>
        <location evidence="1">Membrane</location>
        <topology evidence="1">Multi-pass membrane protein</topology>
    </subcellularLocation>
</comment>
<evidence type="ECO:0000259" key="7">
    <source>
        <dbReference type="Pfam" id="PF01578"/>
    </source>
</evidence>
<dbReference type="Proteomes" id="UP001198461">
    <property type="component" value="Unassembled WGS sequence"/>
</dbReference>
<dbReference type="RefSeq" id="WP_087318290.1">
    <property type="nucleotide sequence ID" value="NZ_JABFIB010000007.1"/>
</dbReference>
<feature type="transmembrane region" description="Helical" evidence="6">
    <location>
        <begin position="650"/>
        <end position="677"/>
    </location>
</feature>
<feature type="transmembrane region" description="Helical" evidence="6">
    <location>
        <begin position="760"/>
        <end position="778"/>
    </location>
</feature>
<dbReference type="PANTHER" id="PTHR30071:SF1">
    <property type="entry name" value="CYTOCHROME B_B6 PROTEIN-RELATED"/>
    <property type="match status" value="1"/>
</dbReference>
<dbReference type="Pfam" id="PF01578">
    <property type="entry name" value="Cytochrom_C_asm"/>
    <property type="match status" value="1"/>
</dbReference>
<keyword evidence="4 6" id="KW-1133">Transmembrane helix</keyword>
<evidence type="ECO:0000256" key="2">
    <source>
        <dbReference type="ARBA" id="ARBA00022692"/>
    </source>
</evidence>
<dbReference type="InterPro" id="IPR007816">
    <property type="entry name" value="ResB-like_domain"/>
</dbReference>
<reference evidence="11" key="1">
    <citation type="submission" date="2017-04" db="EMBL/GenBank/DDBJ databases">
        <title>Function of individual gut microbiota members based on whole genome sequencing of pure cultures obtained from chicken caecum.</title>
        <authorList>
            <person name="Medvecky M."/>
            <person name="Cejkova D."/>
            <person name="Polansky O."/>
            <person name="Karasova D."/>
            <person name="Kubasova T."/>
            <person name="Cizek A."/>
            <person name="Rychlik I."/>
        </authorList>
    </citation>
    <scope>NUCLEOTIDE SEQUENCE [LARGE SCALE GENOMIC DNA]</scope>
    <source>
        <strain evidence="11">An109</strain>
    </source>
</reference>
<feature type="transmembrane region" description="Helical" evidence="6">
    <location>
        <begin position="582"/>
        <end position="603"/>
    </location>
</feature>
<feature type="transmembrane region" description="Helical" evidence="6">
    <location>
        <begin position="42"/>
        <end position="65"/>
    </location>
</feature>
<accession>A0A1Y4VEZ1</accession>
<evidence type="ECO:0000256" key="3">
    <source>
        <dbReference type="ARBA" id="ARBA00022748"/>
    </source>
</evidence>
<dbReference type="InterPro" id="IPR002541">
    <property type="entry name" value="Cyt_c_assembly"/>
</dbReference>
<sequence>MKLIRLIASPVLMYILAGLYALILAVATFVENSYGPAIAREYFYYAPWFILLQLLQAVNLSAMFLQGSYFKRISKGSLIFHGAFLFIWLGAAVTHYVGVTGIMHIREGETANSMMKDEGAGMEKTSLPFSVTLNDFRLERYPGSHSPMSYESDLVIKSENESPLQATIRMNKVIDVDGYRLFQSSFDPDEQGTVLSVSYDRPGMQLTYTGYFLLLVGFVWTLFSKKSRFGRLRRELGEMKKNTPFCLLFFLILSGISSMQVLSAQQKSVSLQQSPIAAQHPLVVSQLPCVSSLHAEKFGSLVVLNPNGRLEPVNSYTSAILRKLYGADQLNGMDSDQFFLNLLSFPDEWGAFPFIKVDNKELLQRFGRDGKYIAWQDVFDADGNYILANEMNTIYAKPASERKRLDSDLLKLDESVNIVYRIMQHQLLPLFPDGNDSQGKWYSPGDDLSAFHGKDSLFVTKIMDWYIYELGNGVRSNNWKEADKIIEMMNIFQQAKAKVPTIDNRKVKAELLYNQLNLFFWCRLAYLILGGILLFIACGEIIADFKWGRKLSGILIALLTIAFLTHTAGVLLRWYICGHAPWANAYESMICTSWLLVGSGLLFARRFRILPALAGLLGGIMLFVAGLNHLNPEITPLVPVLQSYWLMSHVAIIMIGYVFFALCALTGLFNLVLMNLLSATNRVKLQFRIRELTLLNEMAMILGLFFMTAGTFLGAIWANVSWGRYWGWDPKETWALISIVVYALVLHIRFIPLLKGKTDWCFNLLSVVAILSVIMTWFGVNYYLSGLHSYGKTEGGDFLLWIWGLGVCLVFVLASFARKRLNNYLKIKNNSL</sequence>
<dbReference type="GO" id="GO:0020037">
    <property type="term" value="F:heme binding"/>
    <property type="evidence" value="ECO:0007669"/>
    <property type="project" value="InterPro"/>
</dbReference>
<keyword evidence="3" id="KW-0201">Cytochrome c-type biogenesis</keyword>
<evidence type="ECO:0000256" key="1">
    <source>
        <dbReference type="ARBA" id="ARBA00004141"/>
    </source>
</evidence>
<dbReference type="EMBL" id="NFLW01000021">
    <property type="protein sequence ID" value="OUQ67953.1"/>
    <property type="molecule type" value="Genomic_DNA"/>
</dbReference>
<name>A0A1Y4VEZ1_9BACE</name>
<reference evidence="9" key="3">
    <citation type="submission" date="2023-08" db="EMBL/GenBank/DDBJ databases">
        <title>Mucin Metabolism Genes Underlie the Key Renovations of Bacteroides xylanisolvens Genomes in Captive Great Apes.</title>
        <authorList>
            <person name="Nishida A.H."/>
        </authorList>
    </citation>
    <scope>NUCLEOTIDE SEQUENCE</scope>
    <source>
        <strain evidence="9">P13.H9</strain>
    </source>
</reference>
<feature type="transmembrane region" description="Helical" evidence="6">
    <location>
        <begin position="77"/>
        <end position="97"/>
    </location>
</feature>
<feature type="transmembrane region" description="Helical" evidence="6">
    <location>
        <begin position="205"/>
        <end position="223"/>
    </location>
</feature>
<evidence type="ECO:0000256" key="5">
    <source>
        <dbReference type="ARBA" id="ARBA00023136"/>
    </source>
</evidence>
<evidence type="ECO:0000313" key="11">
    <source>
        <dbReference type="Proteomes" id="UP000196036"/>
    </source>
</evidence>
<feature type="transmembrane region" description="Helical" evidence="6">
    <location>
        <begin position="518"/>
        <end position="542"/>
    </location>
</feature>
<feature type="transmembrane region" description="Helical" evidence="6">
    <location>
        <begin position="798"/>
        <end position="817"/>
    </location>
</feature>
<gene>
    <name evidence="9" type="primary">ccsA</name>
    <name evidence="10" type="ORF">B5E52_11615</name>
    <name evidence="9" type="ORF">LD004_20645</name>
</gene>
<dbReference type="GO" id="GO:0005886">
    <property type="term" value="C:plasma membrane"/>
    <property type="evidence" value="ECO:0007669"/>
    <property type="project" value="TreeGrafter"/>
</dbReference>
<feature type="domain" description="Cytochrome c assembly protein" evidence="7">
    <location>
        <begin position="582"/>
        <end position="788"/>
    </location>
</feature>
<organism evidence="10 11">
    <name type="scientific">Bacteroides xylanisolvens</name>
    <dbReference type="NCBI Taxonomy" id="371601"/>
    <lineage>
        <taxon>Bacteria</taxon>
        <taxon>Pseudomonadati</taxon>
        <taxon>Bacteroidota</taxon>
        <taxon>Bacteroidia</taxon>
        <taxon>Bacteroidales</taxon>
        <taxon>Bacteroidaceae</taxon>
        <taxon>Bacteroides</taxon>
    </lineage>
</organism>
<dbReference type="InterPro" id="IPR045062">
    <property type="entry name" value="Cyt_c_biogenesis_CcsA/CcmC"/>
</dbReference>
<dbReference type="Pfam" id="PF05140">
    <property type="entry name" value="ResB"/>
    <property type="match status" value="1"/>
</dbReference>
<comment type="caution">
    <text evidence="10">The sequence shown here is derived from an EMBL/GenBank/DDBJ whole genome shotgun (WGS) entry which is preliminary data.</text>
</comment>
<keyword evidence="2 6" id="KW-0812">Transmembrane</keyword>